<comment type="caution">
    <text evidence="3">The sequence shown here is derived from an EMBL/GenBank/DDBJ whole genome shotgun (WGS) entry which is preliminary data.</text>
</comment>
<reference evidence="3" key="1">
    <citation type="submission" date="2021-08" db="EMBL/GenBank/DDBJ databases">
        <authorList>
            <person name="Misof B."/>
            <person name="Oliver O."/>
            <person name="Podsiadlowski L."/>
            <person name="Donath A."/>
            <person name="Peters R."/>
            <person name="Mayer C."/>
            <person name="Rust J."/>
            <person name="Gunkel S."/>
            <person name="Lesny P."/>
            <person name="Martin S."/>
            <person name="Oeyen J.P."/>
            <person name="Petersen M."/>
            <person name="Panagiotis P."/>
            <person name="Wilbrandt J."/>
            <person name="Tanja T."/>
        </authorList>
    </citation>
    <scope>NUCLEOTIDE SEQUENCE</scope>
    <source>
        <strain evidence="3">GBR_01_08_01A</strain>
        <tissue evidence="3">Thorax + abdomen</tissue>
    </source>
</reference>
<feature type="region of interest" description="Disordered" evidence="2">
    <location>
        <begin position="1"/>
        <end position="43"/>
    </location>
</feature>
<evidence type="ECO:0008006" key="5">
    <source>
        <dbReference type="Google" id="ProtNLM"/>
    </source>
</evidence>
<accession>A0AAD9VL73</accession>
<evidence type="ECO:0000256" key="2">
    <source>
        <dbReference type="SAM" id="MobiDB-lite"/>
    </source>
</evidence>
<evidence type="ECO:0000256" key="1">
    <source>
        <dbReference type="SAM" id="Coils"/>
    </source>
</evidence>
<dbReference type="EMBL" id="JAIFRP010000143">
    <property type="protein sequence ID" value="KAK2578866.1"/>
    <property type="molecule type" value="Genomic_DNA"/>
</dbReference>
<keyword evidence="1" id="KW-0175">Coiled coil</keyword>
<dbReference type="Proteomes" id="UP001258017">
    <property type="component" value="Unassembled WGS sequence"/>
</dbReference>
<proteinExistence type="predicted"/>
<reference evidence="3" key="2">
    <citation type="journal article" date="2023" name="Commun. Biol.">
        <title>Intrasexual cuticular hydrocarbon dimorphism in a wasp sheds light on hydrocarbon biosynthesis genes in Hymenoptera.</title>
        <authorList>
            <person name="Moris V.C."/>
            <person name="Podsiadlowski L."/>
            <person name="Martin S."/>
            <person name="Oeyen J.P."/>
            <person name="Donath A."/>
            <person name="Petersen M."/>
            <person name="Wilbrandt J."/>
            <person name="Misof B."/>
            <person name="Liedtke D."/>
            <person name="Thamm M."/>
            <person name="Scheiner R."/>
            <person name="Schmitt T."/>
            <person name="Niehuis O."/>
        </authorList>
    </citation>
    <scope>NUCLEOTIDE SEQUENCE</scope>
    <source>
        <strain evidence="3">GBR_01_08_01A</strain>
    </source>
</reference>
<keyword evidence="4" id="KW-1185">Reference proteome</keyword>
<name>A0AAD9VL73_9HYME</name>
<protein>
    <recommendedName>
        <fullName evidence="5">Nucleic-acid-binding protein from transposon X-element</fullName>
    </recommendedName>
</protein>
<evidence type="ECO:0000313" key="3">
    <source>
        <dbReference type="EMBL" id="KAK2578866.1"/>
    </source>
</evidence>
<organism evidence="3 4">
    <name type="scientific">Odynerus spinipes</name>
    <dbReference type="NCBI Taxonomy" id="1348599"/>
    <lineage>
        <taxon>Eukaryota</taxon>
        <taxon>Metazoa</taxon>
        <taxon>Ecdysozoa</taxon>
        <taxon>Arthropoda</taxon>
        <taxon>Hexapoda</taxon>
        <taxon>Insecta</taxon>
        <taxon>Pterygota</taxon>
        <taxon>Neoptera</taxon>
        <taxon>Endopterygota</taxon>
        <taxon>Hymenoptera</taxon>
        <taxon>Apocrita</taxon>
        <taxon>Aculeata</taxon>
        <taxon>Vespoidea</taxon>
        <taxon>Vespidae</taxon>
        <taxon>Eumeninae</taxon>
        <taxon>Odynerus</taxon>
    </lineage>
</organism>
<evidence type="ECO:0000313" key="4">
    <source>
        <dbReference type="Proteomes" id="UP001258017"/>
    </source>
</evidence>
<feature type="coiled-coil region" evidence="1">
    <location>
        <begin position="46"/>
        <end position="73"/>
    </location>
</feature>
<sequence>MPNLSSNKKKKNDSPIAKVNDRTQVADKIENPSTSKALYPEKRPSYEEQMQVIKKLENTVMTLTKELENLKKNVLSDRNTKHHSKLSPPRINTYNKFNPLSNLTDAVDSMEFEDDTEVKIVETPSEVNTSCKDKSAVTKQYTDHMIGDKKTNIKPQHLTAARDMSGKFATQARRQHDKPPPINLLNANVKEIVNLLKTNNLKTFTVKKVNTNKHLLYTDTINYFKQVIEILKSNQISFFTYTHKAEKNITVLLKNLEGDYDPSEIFTELSKFNNENLKFTSVKRFSTRKSTAENKTLPIYIVQLTPDSQINNLNKIKYLLHQIIKWEKIIKRDVLQCKRCQRYGHAAINCNLEYRCVKCAHKHNPGECPMTNAMTDNNETIKPYCINCNEYGHPASYRGCAKMQEIKLRIKTQRNETERKNEQRLQTLKNYVRPNITFSEAVKNMKKPSEVNKINTNQNTIIKSTEQHSSSYPNYHDLAQEIKRSILECIENKMDKLTSIIASNTEKINFLAAALDIDTLEIFD</sequence>
<feature type="compositionally biased region" description="Basic and acidic residues" evidence="2">
    <location>
        <begin position="19"/>
        <end position="30"/>
    </location>
</feature>
<dbReference type="AlphaFoldDB" id="A0AAD9VL73"/>
<gene>
    <name evidence="3" type="ORF">KPH14_001274</name>
</gene>